<reference evidence="1 2" key="1">
    <citation type="submission" date="2014-07" db="EMBL/GenBank/DDBJ databases">
        <title>Genome Sequence of Rhodococcus opacus Strain R7, a Biodegrader of Mono- and Polycyclic Aromatic Hydrocarbons.</title>
        <authorList>
            <person name="Di Gennaro P."/>
            <person name="Zampolli J."/>
            <person name="Presti I."/>
            <person name="Cappelletti M."/>
            <person name="D'Ursi P."/>
            <person name="Orro A."/>
            <person name="Mezzelani A."/>
            <person name="Milanesi L."/>
        </authorList>
    </citation>
    <scope>NUCLEOTIDE SEQUENCE [LARGE SCALE GENOMIC DNA]</scope>
    <source>
        <strain evidence="1 2">R7</strain>
    </source>
</reference>
<evidence type="ECO:0000313" key="1">
    <source>
        <dbReference type="EMBL" id="AII08314.1"/>
    </source>
</evidence>
<organism evidence="1 2">
    <name type="scientific">Rhodococcus opacus</name>
    <name type="common">Nocardia opaca</name>
    <dbReference type="NCBI Taxonomy" id="37919"/>
    <lineage>
        <taxon>Bacteria</taxon>
        <taxon>Bacillati</taxon>
        <taxon>Actinomycetota</taxon>
        <taxon>Actinomycetes</taxon>
        <taxon>Mycobacteriales</taxon>
        <taxon>Nocardiaceae</taxon>
        <taxon>Rhodococcus</taxon>
    </lineage>
</organism>
<dbReference type="EMBL" id="CP008947">
    <property type="protein sequence ID" value="AII08314.1"/>
    <property type="molecule type" value="Genomic_DNA"/>
</dbReference>
<accession>A0A076EY62</accession>
<dbReference type="Proteomes" id="UP000028488">
    <property type="component" value="Chromosome"/>
</dbReference>
<name>A0A076EY62_RHOOP</name>
<dbReference type="AlphaFoldDB" id="A0A076EY62"/>
<proteinExistence type="predicted"/>
<gene>
    <name evidence="1" type="ORF">EP51_28360</name>
</gene>
<evidence type="ECO:0000313" key="2">
    <source>
        <dbReference type="Proteomes" id="UP000028488"/>
    </source>
</evidence>
<sequence>MGSRRRTVDDNLDLTCKSRIATCADGTERDAVNSHRPPAPAVAQVGTDWCPASLLRVWGWARASRAVARCDGSGQATVQEPSR</sequence>
<protein>
    <submittedName>
        <fullName evidence="1">Uncharacterized protein</fullName>
    </submittedName>
</protein>